<dbReference type="GeneID" id="89933102"/>
<dbReference type="SUPFAM" id="SSF56112">
    <property type="entry name" value="Protein kinase-like (PK-like)"/>
    <property type="match status" value="1"/>
</dbReference>
<dbReference type="Pfam" id="PF01636">
    <property type="entry name" value="APH"/>
    <property type="match status" value="1"/>
</dbReference>
<dbReference type="InterPro" id="IPR011009">
    <property type="entry name" value="Kinase-like_dom_sf"/>
</dbReference>
<name>A0AAN6TNJ0_9PEZI</name>
<evidence type="ECO:0000313" key="3">
    <source>
        <dbReference type="Proteomes" id="UP001302812"/>
    </source>
</evidence>
<feature type="domain" description="Aminoglycoside phosphotransferase" evidence="1">
    <location>
        <begin position="27"/>
        <end position="61"/>
    </location>
</feature>
<accession>A0AAN6TNJ0</accession>
<dbReference type="InterPro" id="IPR002575">
    <property type="entry name" value="Aminoglycoside_PTrfase"/>
</dbReference>
<reference evidence="2" key="1">
    <citation type="journal article" date="2023" name="Mol. Phylogenet. Evol.">
        <title>Genome-scale phylogeny and comparative genomics of the fungal order Sordariales.</title>
        <authorList>
            <person name="Hensen N."/>
            <person name="Bonometti L."/>
            <person name="Westerberg I."/>
            <person name="Brannstrom I.O."/>
            <person name="Guillou S."/>
            <person name="Cros-Aarteil S."/>
            <person name="Calhoun S."/>
            <person name="Haridas S."/>
            <person name="Kuo A."/>
            <person name="Mondo S."/>
            <person name="Pangilinan J."/>
            <person name="Riley R."/>
            <person name="LaButti K."/>
            <person name="Andreopoulos B."/>
            <person name="Lipzen A."/>
            <person name="Chen C."/>
            <person name="Yan M."/>
            <person name="Daum C."/>
            <person name="Ng V."/>
            <person name="Clum A."/>
            <person name="Steindorff A."/>
            <person name="Ohm R.A."/>
            <person name="Martin F."/>
            <person name="Silar P."/>
            <person name="Natvig D.O."/>
            <person name="Lalanne C."/>
            <person name="Gautier V."/>
            <person name="Ament-Velasquez S.L."/>
            <person name="Kruys A."/>
            <person name="Hutchinson M.I."/>
            <person name="Powell A.J."/>
            <person name="Barry K."/>
            <person name="Miller A.N."/>
            <person name="Grigoriev I.V."/>
            <person name="Debuchy R."/>
            <person name="Gladieux P."/>
            <person name="Hiltunen Thoren M."/>
            <person name="Johannesson H."/>
        </authorList>
    </citation>
    <scope>NUCLEOTIDE SEQUENCE</scope>
    <source>
        <strain evidence="2">CBS 508.74</strain>
    </source>
</reference>
<keyword evidence="3" id="KW-1185">Reference proteome</keyword>
<dbReference type="Gene3D" id="3.90.1200.10">
    <property type="match status" value="1"/>
</dbReference>
<sequence length="120" mass="13190">MTLDEVCLVDAVLSHSKNVLFATPTIHVPCHNDYHSQNVMLDEKGQLWAIDFENCDLGDPMWGPCVLDSKPRVKAAGPCRSVWMHGGGRADCLCSISSLLHTVPLGLPFMDRNGQLITET</sequence>
<dbReference type="EMBL" id="MU853332">
    <property type="protein sequence ID" value="KAK4117250.1"/>
    <property type="molecule type" value="Genomic_DNA"/>
</dbReference>
<dbReference type="AlphaFoldDB" id="A0AAN6TNJ0"/>
<evidence type="ECO:0000313" key="2">
    <source>
        <dbReference type="EMBL" id="KAK4117250.1"/>
    </source>
</evidence>
<dbReference type="RefSeq" id="XP_064674820.1">
    <property type="nucleotide sequence ID" value="XM_064808979.1"/>
</dbReference>
<evidence type="ECO:0000259" key="1">
    <source>
        <dbReference type="Pfam" id="PF01636"/>
    </source>
</evidence>
<organism evidence="2 3">
    <name type="scientific">Canariomyces notabilis</name>
    <dbReference type="NCBI Taxonomy" id="2074819"/>
    <lineage>
        <taxon>Eukaryota</taxon>
        <taxon>Fungi</taxon>
        <taxon>Dikarya</taxon>
        <taxon>Ascomycota</taxon>
        <taxon>Pezizomycotina</taxon>
        <taxon>Sordariomycetes</taxon>
        <taxon>Sordariomycetidae</taxon>
        <taxon>Sordariales</taxon>
        <taxon>Chaetomiaceae</taxon>
        <taxon>Canariomyces</taxon>
    </lineage>
</organism>
<protein>
    <recommendedName>
        <fullName evidence="1">Aminoglycoside phosphotransferase domain-containing protein</fullName>
    </recommendedName>
</protein>
<proteinExistence type="predicted"/>
<dbReference type="Proteomes" id="UP001302812">
    <property type="component" value="Unassembled WGS sequence"/>
</dbReference>
<comment type="caution">
    <text evidence="2">The sequence shown here is derived from an EMBL/GenBank/DDBJ whole genome shotgun (WGS) entry which is preliminary data.</text>
</comment>
<reference evidence="2" key="2">
    <citation type="submission" date="2023-05" db="EMBL/GenBank/DDBJ databases">
        <authorList>
            <consortium name="Lawrence Berkeley National Laboratory"/>
            <person name="Steindorff A."/>
            <person name="Hensen N."/>
            <person name="Bonometti L."/>
            <person name="Westerberg I."/>
            <person name="Brannstrom I.O."/>
            <person name="Guillou S."/>
            <person name="Cros-Aarteil S."/>
            <person name="Calhoun S."/>
            <person name="Haridas S."/>
            <person name="Kuo A."/>
            <person name="Mondo S."/>
            <person name="Pangilinan J."/>
            <person name="Riley R."/>
            <person name="Labutti K."/>
            <person name="Andreopoulos B."/>
            <person name="Lipzen A."/>
            <person name="Chen C."/>
            <person name="Yanf M."/>
            <person name="Daum C."/>
            <person name="Ng V."/>
            <person name="Clum A."/>
            <person name="Ohm R."/>
            <person name="Martin F."/>
            <person name="Silar P."/>
            <person name="Natvig D."/>
            <person name="Lalanne C."/>
            <person name="Gautier V."/>
            <person name="Ament-Velasquez S.L."/>
            <person name="Kruys A."/>
            <person name="Hutchinson M.I."/>
            <person name="Powell A.J."/>
            <person name="Barry K."/>
            <person name="Miller A.N."/>
            <person name="Grigoriev I.V."/>
            <person name="Debuchy R."/>
            <person name="Gladieux P."/>
            <person name="Thoren M.H."/>
            <person name="Johannesson H."/>
        </authorList>
    </citation>
    <scope>NUCLEOTIDE SEQUENCE</scope>
    <source>
        <strain evidence="2">CBS 508.74</strain>
    </source>
</reference>
<gene>
    <name evidence="2" type="ORF">N656DRAFT_23956</name>
</gene>